<evidence type="ECO:0000256" key="4">
    <source>
        <dbReference type="ARBA" id="ARBA00023163"/>
    </source>
</evidence>
<evidence type="ECO:0000256" key="5">
    <source>
        <dbReference type="ARBA" id="ARBA00023242"/>
    </source>
</evidence>
<keyword evidence="4" id="KW-0804">Transcription</keyword>
<sequence>MTEQVVNTEAKGRPYRSKKSRPCDLCRHRKTCCVIQGSPPCMLCKKRGVKCTFTQKPPERSGKLSRSKIRFYVPKQVVSTKQLPLHEVKQVEQKQIETPNCQPTSKSIELTSSESSKDKVLDNDSSTLPFEIQKDVSQPIRETFGLDLPFTIDMWNLMFRDIADESIDPEITGHSWKQDGQEDRSKTQKGEEGSSTYHLRPDGTSRYDVCSVAEMENYISGSVDADEAIKVQYLSENSYMDPFLYRVIAHDSVTIVEHGRSPNAIPTSRMAGQLSKGGMLIRRLSGSEKETPSLLFVRSDPGLSHNDIKTKEQIRHLINNYGPRLLLIYFRFINPFLPLFSRSLFYFGTNQNMLEFHNSLLATLLTLAMDWWSVDSILKQHTMPSDQLLFKIARQAVMEDQDMPNYSSLQACILLSHKRPADLSKPDTPFTWMILSIAASLAVTLGYNRNCDDWNLPDWDKKLRKRIWWTYVVQDTWFAACYGRPLHIKMSSWKIPELTEDDYESYSTGERESVDFKYSVKSFCYLAKVSLLVADMCDNFLYTEEGIPHSFETLLIMGKLYLHKVSLLGSLCPKDLFISSQVSSQLPRANGSIQISVEVARILILRHLIHKMISSDDVTFEKYSGTLIQWSIDCLRKIYLLVSTLRVDQVRYFWYSWSRLQFAVIANFFLLVHSLATKDEDRDKIRDLMDNFRWWLGCNKSSFADLSLALNLLDRAYLLGVSKFTIKR</sequence>
<gene>
    <name evidence="8" type="ORF">DEBR0S6_10396G</name>
</gene>
<dbReference type="InterPro" id="IPR001138">
    <property type="entry name" value="Zn2Cys6_DnaBD"/>
</dbReference>
<evidence type="ECO:0000256" key="1">
    <source>
        <dbReference type="ARBA" id="ARBA00022723"/>
    </source>
</evidence>
<keyword evidence="5" id="KW-0539">Nucleus</keyword>
<keyword evidence="2" id="KW-0862">Zinc</keyword>
<evidence type="ECO:0000313" key="8">
    <source>
        <dbReference type="EMBL" id="VUG20208.1"/>
    </source>
</evidence>
<dbReference type="GO" id="GO:0005634">
    <property type="term" value="C:nucleus"/>
    <property type="evidence" value="ECO:0007669"/>
    <property type="project" value="TreeGrafter"/>
</dbReference>
<evidence type="ECO:0000256" key="6">
    <source>
        <dbReference type="SAM" id="MobiDB-lite"/>
    </source>
</evidence>
<dbReference type="PROSITE" id="PS00463">
    <property type="entry name" value="ZN2_CY6_FUNGAL_1"/>
    <property type="match status" value="1"/>
</dbReference>
<keyword evidence="1" id="KW-0479">Metal-binding</keyword>
<dbReference type="Proteomes" id="UP000478008">
    <property type="component" value="Unassembled WGS sequence"/>
</dbReference>
<organism evidence="8 9">
    <name type="scientific">Dekkera bruxellensis</name>
    <name type="common">Brettanomyces custersii</name>
    <dbReference type="NCBI Taxonomy" id="5007"/>
    <lineage>
        <taxon>Eukaryota</taxon>
        <taxon>Fungi</taxon>
        <taxon>Dikarya</taxon>
        <taxon>Ascomycota</taxon>
        <taxon>Saccharomycotina</taxon>
        <taxon>Pichiomycetes</taxon>
        <taxon>Pichiales</taxon>
        <taxon>Pichiaceae</taxon>
        <taxon>Brettanomyces</taxon>
    </lineage>
</organism>
<name>A0A7D9H4F6_DEKBR</name>
<dbReference type="EMBL" id="CABFWN010000006">
    <property type="protein sequence ID" value="VUG20208.1"/>
    <property type="molecule type" value="Genomic_DNA"/>
</dbReference>
<dbReference type="PANTHER" id="PTHR31668">
    <property type="entry name" value="GLUCOSE TRANSPORT TRANSCRIPTION REGULATOR RGT1-RELATED-RELATED"/>
    <property type="match status" value="1"/>
</dbReference>
<dbReference type="GO" id="GO:0000981">
    <property type="term" value="F:DNA-binding transcription factor activity, RNA polymerase II-specific"/>
    <property type="evidence" value="ECO:0007669"/>
    <property type="project" value="InterPro"/>
</dbReference>
<dbReference type="GO" id="GO:0008270">
    <property type="term" value="F:zinc ion binding"/>
    <property type="evidence" value="ECO:0007669"/>
    <property type="project" value="InterPro"/>
</dbReference>
<dbReference type="AlphaFoldDB" id="A0A7D9H4F6"/>
<keyword evidence="9" id="KW-1185">Reference proteome</keyword>
<dbReference type="PANTHER" id="PTHR31668:SF4">
    <property type="entry name" value="TRANSCRIPTIONAL ACTIVATOR PROTEIN DAL81"/>
    <property type="match status" value="1"/>
</dbReference>
<feature type="region of interest" description="Disordered" evidence="6">
    <location>
        <begin position="171"/>
        <end position="202"/>
    </location>
</feature>
<evidence type="ECO:0000256" key="3">
    <source>
        <dbReference type="ARBA" id="ARBA00023015"/>
    </source>
</evidence>
<dbReference type="InterPro" id="IPR036864">
    <property type="entry name" value="Zn2-C6_fun-type_DNA-bd_sf"/>
</dbReference>
<dbReference type="Pfam" id="PF04082">
    <property type="entry name" value="Fungal_trans"/>
    <property type="match status" value="1"/>
</dbReference>
<dbReference type="PROSITE" id="PS50048">
    <property type="entry name" value="ZN2_CY6_FUNGAL_2"/>
    <property type="match status" value="1"/>
</dbReference>
<dbReference type="InterPro" id="IPR007219">
    <property type="entry name" value="XnlR_reg_dom"/>
</dbReference>
<dbReference type="InterPro" id="IPR050797">
    <property type="entry name" value="Carb_Metab_Trans_Reg"/>
</dbReference>
<dbReference type="CDD" id="cd12148">
    <property type="entry name" value="fungal_TF_MHR"/>
    <property type="match status" value="1"/>
</dbReference>
<protein>
    <submittedName>
        <fullName evidence="8">DEBR0S6_10396g1_1</fullName>
    </submittedName>
</protein>
<feature type="compositionally biased region" description="Basic and acidic residues" evidence="6">
    <location>
        <begin position="176"/>
        <end position="192"/>
    </location>
</feature>
<dbReference type="SMART" id="SM00906">
    <property type="entry name" value="Fungal_trans"/>
    <property type="match status" value="1"/>
</dbReference>
<dbReference type="Gene3D" id="4.10.240.10">
    <property type="entry name" value="Zn(2)-C6 fungal-type DNA-binding domain"/>
    <property type="match status" value="1"/>
</dbReference>
<dbReference type="SUPFAM" id="SSF57701">
    <property type="entry name" value="Zn2/Cys6 DNA-binding domain"/>
    <property type="match status" value="1"/>
</dbReference>
<feature type="region of interest" description="Disordered" evidence="6">
    <location>
        <begin position="94"/>
        <end position="124"/>
    </location>
</feature>
<accession>A0A7D9H4F6</accession>
<feature type="compositionally biased region" description="Low complexity" evidence="6">
    <location>
        <begin position="104"/>
        <end position="114"/>
    </location>
</feature>
<proteinExistence type="predicted"/>
<feature type="domain" description="Zn(2)-C6 fungal-type" evidence="7">
    <location>
        <begin position="22"/>
        <end position="53"/>
    </location>
</feature>
<dbReference type="GO" id="GO:0001080">
    <property type="term" value="P:nitrogen catabolite activation of transcription from RNA polymerase II promoter"/>
    <property type="evidence" value="ECO:0007669"/>
    <property type="project" value="TreeGrafter"/>
</dbReference>
<evidence type="ECO:0000259" key="7">
    <source>
        <dbReference type="PROSITE" id="PS50048"/>
    </source>
</evidence>
<dbReference type="CDD" id="cd00067">
    <property type="entry name" value="GAL4"/>
    <property type="match status" value="1"/>
</dbReference>
<keyword evidence="3" id="KW-0805">Transcription regulation</keyword>
<evidence type="ECO:0000256" key="2">
    <source>
        <dbReference type="ARBA" id="ARBA00022833"/>
    </source>
</evidence>
<evidence type="ECO:0000313" key="9">
    <source>
        <dbReference type="Proteomes" id="UP000478008"/>
    </source>
</evidence>
<dbReference type="GO" id="GO:0003677">
    <property type="term" value="F:DNA binding"/>
    <property type="evidence" value="ECO:0007669"/>
    <property type="project" value="InterPro"/>
</dbReference>
<reference evidence="8 9" key="1">
    <citation type="submission" date="2019-07" db="EMBL/GenBank/DDBJ databases">
        <authorList>
            <person name="Friedrich A."/>
            <person name="Schacherer J."/>
        </authorList>
    </citation>
    <scope>NUCLEOTIDE SEQUENCE [LARGE SCALE GENOMIC DNA]</scope>
</reference>
<dbReference type="GO" id="GO:0006351">
    <property type="term" value="P:DNA-templated transcription"/>
    <property type="evidence" value="ECO:0007669"/>
    <property type="project" value="InterPro"/>
</dbReference>